<comment type="caution">
    <text evidence="2">The sequence shown here is derived from an EMBL/GenBank/DDBJ whole genome shotgun (WGS) entry which is preliminary data.</text>
</comment>
<protein>
    <submittedName>
        <fullName evidence="2">Uncharacterized protein</fullName>
    </submittedName>
</protein>
<name>A0AAD5T1I4_9FUNG</name>
<proteinExistence type="predicted"/>
<keyword evidence="3" id="KW-1185">Reference proteome</keyword>
<reference evidence="2" key="1">
    <citation type="submission" date="2020-05" db="EMBL/GenBank/DDBJ databases">
        <title>Phylogenomic resolution of chytrid fungi.</title>
        <authorList>
            <person name="Stajich J.E."/>
            <person name="Amses K."/>
            <person name="Simmons R."/>
            <person name="Seto K."/>
            <person name="Myers J."/>
            <person name="Bonds A."/>
            <person name="Quandt C.A."/>
            <person name="Barry K."/>
            <person name="Liu P."/>
            <person name="Grigoriev I."/>
            <person name="Longcore J.E."/>
            <person name="James T.Y."/>
        </authorList>
    </citation>
    <scope>NUCLEOTIDE SEQUENCE</scope>
    <source>
        <strain evidence="2">JEL0513</strain>
    </source>
</reference>
<gene>
    <name evidence="2" type="ORF">HK100_000064</name>
</gene>
<dbReference type="Proteomes" id="UP001211907">
    <property type="component" value="Unassembled WGS sequence"/>
</dbReference>
<dbReference type="AlphaFoldDB" id="A0AAD5T1I4"/>
<dbReference type="SUPFAM" id="SSF53335">
    <property type="entry name" value="S-adenosyl-L-methionine-dependent methyltransferases"/>
    <property type="match status" value="1"/>
</dbReference>
<sequence>MEICLELAQQLSPSRTARERAIAARTLLHLLEEGNESSEAATANANANTNANANANAGEALIRPIDVVLADCVPSLLHAAQTPARSASSLAPDARTTPPAVIDMADAALLLLSHLCSAGLATLQEHGWHVDDDGTGRGRPLFINPATGESQRTPPDLATAIFGDQLPSSDEWALTLLFELSTITSPYANPLDGSLCWPARIRFHEAETNKFTSTKDNTPLPHKLAVTVVDVAQDDDEDDDDDSDAGKETQLTFTRHLVLGPWHGIPSFRETEIDLDHPPPGSHLESWYTCAMVCTQFLATRKPGRGKCLLIGLGGGAMASFIGRHWPGINVEAIEVDPRIVKVAERWFGVKCEPTLLQAEQGDGELGQGADEPQHFRIDQDSRATFVRVTNAESFVNGAIKDLECRYDVILLDVYTRGKFPAALINDEFFSKLAKLLKNRKDDGIDGSIIVNAGVGLDRTRVEDLVRKYMPVTKVLLDANASSRSDDDNENSVVVGMSGGANQEGSLNISPQEWKRRATEVHANWPEAPLPPFELRTAIFAPNDEIMLAWSANSMIVEEDDGSGENIAVEAAEGKSFDKVEMLEKDDPAFSMFD</sequence>
<organism evidence="2 3">
    <name type="scientific">Physocladia obscura</name>
    <dbReference type="NCBI Taxonomy" id="109957"/>
    <lineage>
        <taxon>Eukaryota</taxon>
        <taxon>Fungi</taxon>
        <taxon>Fungi incertae sedis</taxon>
        <taxon>Chytridiomycota</taxon>
        <taxon>Chytridiomycota incertae sedis</taxon>
        <taxon>Chytridiomycetes</taxon>
        <taxon>Chytridiales</taxon>
        <taxon>Chytriomycetaceae</taxon>
        <taxon>Physocladia</taxon>
    </lineage>
</organism>
<evidence type="ECO:0000313" key="3">
    <source>
        <dbReference type="Proteomes" id="UP001211907"/>
    </source>
</evidence>
<dbReference type="InterPro" id="IPR029063">
    <property type="entry name" value="SAM-dependent_MTases_sf"/>
</dbReference>
<dbReference type="EMBL" id="JADGJH010001002">
    <property type="protein sequence ID" value="KAJ3120024.1"/>
    <property type="molecule type" value="Genomic_DNA"/>
</dbReference>
<accession>A0AAD5T1I4</accession>
<dbReference type="Gene3D" id="3.40.50.150">
    <property type="entry name" value="Vaccinia Virus protein VP39"/>
    <property type="match status" value="1"/>
</dbReference>
<evidence type="ECO:0000313" key="2">
    <source>
        <dbReference type="EMBL" id="KAJ3120024.1"/>
    </source>
</evidence>
<feature type="region of interest" description="Disordered" evidence="1">
    <location>
        <begin position="480"/>
        <end position="509"/>
    </location>
</feature>
<evidence type="ECO:0000256" key="1">
    <source>
        <dbReference type="SAM" id="MobiDB-lite"/>
    </source>
</evidence>
<feature type="compositionally biased region" description="Polar residues" evidence="1">
    <location>
        <begin position="500"/>
        <end position="509"/>
    </location>
</feature>